<comment type="caution">
    <text evidence="1">The sequence shown here is derived from an EMBL/GenBank/DDBJ whole genome shotgun (WGS) entry which is preliminary data.</text>
</comment>
<evidence type="ECO:0000313" key="2">
    <source>
        <dbReference type="Proteomes" id="UP000005947"/>
    </source>
</evidence>
<dbReference type="OrthoDB" id="3196936at2"/>
<protein>
    <recommendedName>
        <fullName evidence="3">Immunity protein 35 domain-containing protein</fullName>
    </recommendedName>
</protein>
<dbReference type="RefSeq" id="WP_006303227.1">
    <property type="nucleotide sequence ID" value="NZ_ACGK02000002.1"/>
</dbReference>
<accession>F1T6C3</accession>
<dbReference type="AlphaFoldDB" id="F1T6C3"/>
<proteinExistence type="predicted"/>
<sequence length="84" mass="9436">MISFEQAKKKAQDSVGNFQEFDLCVEHDNAFVFYSGNDCENEEPVIGGCTSPFIVWKKDGSIDFSFAAAMFHDTLGTELKEMKL</sequence>
<evidence type="ECO:0008006" key="3">
    <source>
        <dbReference type="Google" id="ProtNLM"/>
    </source>
</evidence>
<organism evidence="1 2">
    <name type="scientific">Fannyhessea vaginae DSM 15829</name>
    <dbReference type="NCBI Taxonomy" id="525256"/>
    <lineage>
        <taxon>Bacteria</taxon>
        <taxon>Bacillati</taxon>
        <taxon>Actinomycetota</taxon>
        <taxon>Coriobacteriia</taxon>
        <taxon>Coriobacteriales</taxon>
        <taxon>Atopobiaceae</taxon>
        <taxon>Fannyhessea</taxon>
    </lineage>
</organism>
<gene>
    <name evidence="1" type="ORF">HMPREF0091_11023</name>
</gene>
<dbReference type="EMBL" id="ACGK02000002">
    <property type="protein sequence ID" value="EGF23028.1"/>
    <property type="molecule type" value="Genomic_DNA"/>
</dbReference>
<reference evidence="1 2" key="1">
    <citation type="submission" date="2011-02" db="EMBL/GenBank/DDBJ databases">
        <authorList>
            <person name="Muzny D."/>
            <person name="Qin X."/>
            <person name="Buhay C."/>
            <person name="Dugan-Rocha S."/>
            <person name="Ding Y."/>
            <person name="Chen G."/>
            <person name="Hawes A."/>
            <person name="Holder M."/>
            <person name="Jhangiani S."/>
            <person name="Johnson A."/>
            <person name="Khan Z."/>
            <person name="Li Z."/>
            <person name="Liu W."/>
            <person name="Liu X."/>
            <person name="Perez L."/>
            <person name="Shen H."/>
            <person name="Wang Q."/>
            <person name="Watt J."/>
            <person name="Xi L."/>
            <person name="Xin Y."/>
            <person name="Zhou J."/>
            <person name="Deng J."/>
            <person name="Jiang H."/>
            <person name="Liu Y."/>
            <person name="Qu J."/>
            <person name="Song X.-Z."/>
            <person name="Zhang L."/>
            <person name="Villasana D."/>
            <person name="Johnson A."/>
            <person name="Liu J."/>
            <person name="Liyanage D."/>
            <person name="Lorensuhewa L."/>
            <person name="Robinson T."/>
            <person name="Song A."/>
            <person name="Song B.-B."/>
            <person name="Dinh H."/>
            <person name="Thornton R."/>
            <person name="Coyle M."/>
            <person name="Francisco L."/>
            <person name="Jackson L."/>
            <person name="Javaid M."/>
            <person name="Korchina V."/>
            <person name="Kovar C."/>
            <person name="Mata R."/>
            <person name="Mathew T."/>
            <person name="Ngo R."/>
            <person name="Nguyen L."/>
            <person name="Nguyen N."/>
            <person name="Okwuonu G."/>
            <person name="Ongeri F."/>
            <person name="Pham C."/>
            <person name="Simmons D."/>
            <person name="Wilczek-Boney K."/>
            <person name="Hale W."/>
            <person name="Jakkamsetti A."/>
            <person name="Pham P."/>
            <person name="Ruth R."/>
            <person name="San Lucas F."/>
            <person name="Warren J."/>
            <person name="Zhang J."/>
            <person name="Zhao Z."/>
            <person name="Zhou C."/>
            <person name="Zhu D."/>
            <person name="Lee S."/>
            <person name="Bess C."/>
            <person name="Blankenburg K."/>
            <person name="Forbes L."/>
            <person name="Fu Q."/>
            <person name="Gubbala S."/>
            <person name="Hirani K."/>
            <person name="Jayaseelan J.C."/>
            <person name="Lara F."/>
            <person name="Munidasa M."/>
            <person name="Palculict T."/>
            <person name="Patil S."/>
            <person name="Pu L.-L."/>
            <person name="Saada N."/>
            <person name="Tang L."/>
            <person name="Weissenberger G."/>
            <person name="Zhu Y."/>
            <person name="Hemphill L."/>
            <person name="Shang Y."/>
            <person name="Youmans B."/>
            <person name="Ayvaz T."/>
            <person name="Ross M."/>
            <person name="Santibanez J."/>
            <person name="Aqrawi P."/>
            <person name="Gross S."/>
            <person name="Joshi V."/>
            <person name="Fowler G."/>
            <person name="Nazareth L."/>
            <person name="Reid J."/>
            <person name="Worley K."/>
            <person name="Petrosino J."/>
            <person name="Highlander S."/>
            <person name="Gibbs R."/>
        </authorList>
    </citation>
    <scope>NUCLEOTIDE SEQUENCE [LARGE SCALE GENOMIC DNA]</scope>
    <source>
        <strain evidence="1 2">DSM 15829</strain>
    </source>
</reference>
<dbReference type="GeneID" id="93210496"/>
<keyword evidence="2" id="KW-1185">Reference proteome</keyword>
<name>F1T6C3_9ACTN</name>
<evidence type="ECO:0000313" key="1">
    <source>
        <dbReference type="EMBL" id="EGF23028.1"/>
    </source>
</evidence>
<dbReference type="Proteomes" id="UP000005947">
    <property type="component" value="Unassembled WGS sequence"/>
</dbReference>